<keyword evidence="2" id="KW-1185">Reference proteome</keyword>
<protein>
    <submittedName>
        <fullName evidence="1">Uncharacterized protein</fullName>
    </submittedName>
</protein>
<evidence type="ECO:0000313" key="1">
    <source>
        <dbReference type="EMBL" id="USY21712.1"/>
    </source>
</evidence>
<evidence type="ECO:0000313" key="2">
    <source>
        <dbReference type="Proteomes" id="UP001055940"/>
    </source>
</evidence>
<organism evidence="1 2">
    <name type="scientific">Nocardiopsis exhalans</name>
    <dbReference type="NCBI Taxonomy" id="163604"/>
    <lineage>
        <taxon>Bacteria</taxon>
        <taxon>Bacillati</taxon>
        <taxon>Actinomycetota</taxon>
        <taxon>Actinomycetes</taxon>
        <taxon>Streptosporangiales</taxon>
        <taxon>Nocardiopsidaceae</taxon>
        <taxon>Nocardiopsis</taxon>
    </lineage>
</organism>
<accession>A0ABY5DCF9</accession>
<gene>
    <name evidence="1" type="ORF">NE857_08965</name>
</gene>
<sequence>MYREVIIALEEFPAYAAGTEGVKSVTLSLTASAWSTENRRAAQHREIYARSISEPTAFPSPKELQDLINWAWSEVESLADDMPQSIGKINEILDQMEQ</sequence>
<dbReference type="Proteomes" id="UP001055940">
    <property type="component" value="Chromosome"/>
</dbReference>
<dbReference type="EMBL" id="CP099837">
    <property type="protein sequence ID" value="USY21712.1"/>
    <property type="molecule type" value="Genomic_DNA"/>
</dbReference>
<name>A0ABY5DCF9_9ACTN</name>
<reference evidence="1" key="1">
    <citation type="submission" date="2022-06" db="EMBL/GenBank/DDBJ databases">
        <authorList>
            <person name="Ping M."/>
        </authorList>
    </citation>
    <scope>NUCLEOTIDE SEQUENCE</scope>
    <source>
        <strain evidence="1">JCM11759T</strain>
    </source>
</reference>
<dbReference type="RefSeq" id="WP_254420553.1">
    <property type="nucleotide sequence ID" value="NZ_BAAAJB010000048.1"/>
</dbReference>
<proteinExistence type="predicted"/>